<dbReference type="Gene3D" id="3.20.20.80">
    <property type="entry name" value="Glycosidases"/>
    <property type="match status" value="1"/>
</dbReference>
<evidence type="ECO:0000256" key="3">
    <source>
        <dbReference type="ARBA" id="ARBA00023326"/>
    </source>
</evidence>
<dbReference type="PANTHER" id="PTHR31352">
    <property type="entry name" value="BETA-AMYLASE 1, CHLOROPLASTIC"/>
    <property type="match status" value="1"/>
</dbReference>
<dbReference type="InterPro" id="IPR001554">
    <property type="entry name" value="Glyco_hydro_14"/>
</dbReference>
<gene>
    <name evidence="5" type="ORF">F2Q68_00036180</name>
</gene>
<comment type="similarity">
    <text evidence="1 4">Belongs to the glycosyl hydrolase 14 family.</text>
</comment>
<dbReference type="AlphaFoldDB" id="A0A8S9HAE4"/>
<protein>
    <recommendedName>
        <fullName evidence="4">Beta-amylase</fullName>
        <ecNumber evidence="4">3.2.1.2</ecNumber>
    </recommendedName>
</protein>
<dbReference type="PANTHER" id="PTHR31352:SF3">
    <property type="entry name" value="INACTIVE BETA-AMYLASE 9"/>
    <property type="match status" value="1"/>
</dbReference>
<evidence type="ECO:0000313" key="5">
    <source>
        <dbReference type="EMBL" id="KAF2553212.1"/>
    </source>
</evidence>
<proteinExistence type="inferred from homology"/>
<evidence type="ECO:0000256" key="1">
    <source>
        <dbReference type="ARBA" id="ARBA00005652"/>
    </source>
</evidence>
<dbReference type="GO" id="GO:0000272">
    <property type="term" value="P:polysaccharide catabolic process"/>
    <property type="evidence" value="ECO:0007669"/>
    <property type="project" value="UniProtKB-KW"/>
</dbReference>
<dbReference type="EMBL" id="QGKW02001988">
    <property type="protein sequence ID" value="KAF2553212.1"/>
    <property type="molecule type" value="Genomic_DNA"/>
</dbReference>
<keyword evidence="4" id="KW-0378">Hydrolase</keyword>
<dbReference type="InterPro" id="IPR017853">
    <property type="entry name" value="GH"/>
</dbReference>
<keyword evidence="3 4" id="KW-0624">Polysaccharide degradation</keyword>
<dbReference type="Pfam" id="PF01373">
    <property type="entry name" value="Glyco_hydro_14"/>
    <property type="match status" value="1"/>
</dbReference>
<evidence type="ECO:0000256" key="2">
    <source>
        <dbReference type="ARBA" id="ARBA00023277"/>
    </source>
</evidence>
<evidence type="ECO:0000256" key="4">
    <source>
        <dbReference type="RuleBase" id="RU000509"/>
    </source>
</evidence>
<keyword evidence="2 4" id="KW-0119">Carbohydrate metabolism</keyword>
<keyword evidence="4" id="KW-0326">Glycosidase</keyword>
<sequence length="125" mass="13914">MLPALRQYAISTGNPLWGLGDPHNAPAYDQQPHSTSFFSDKRSWKFQYGVFSLSWYSSILTSYANQVLSVASSTFSGSGVSLCGKLPLLDQWHKLRPNPSELTADLYSSNGHDRYEAIAEIFGHQ</sequence>
<evidence type="ECO:0000313" key="6">
    <source>
        <dbReference type="Proteomes" id="UP000712281"/>
    </source>
</evidence>
<dbReference type="EC" id="3.2.1.2" evidence="4"/>
<accession>A0A8S9HAE4</accession>
<dbReference type="Proteomes" id="UP000712281">
    <property type="component" value="Unassembled WGS sequence"/>
</dbReference>
<comment type="caution">
    <text evidence="5">The sequence shown here is derived from an EMBL/GenBank/DDBJ whole genome shotgun (WGS) entry which is preliminary data.</text>
</comment>
<dbReference type="GO" id="GO:0016161">
    <property type="term" value="F:beta-amylase activity"/>
    <property type="evidence" value="ECO:0007669"/>
    <property type="project" value="UniProtKB-EC"/>
</dbReference>
<reference evidence="5" key="1">
    <citation type="submission" date="2019-12" db="EMBL/GenBank/DDBJ databases">
        <title>Genome sequencing and annotation of Brassica cretica.</title>
        <authorList>
            <person name="Studholme D.J."/>
            <person name="Sarris P.F."/>
        </authorList>
    </citation>
    <scope>NUCLEOTIDE SEQUENCE</scope>
    <source>
        <strain evidence="5">PFS-001/15</strain>
        <tissue evidence="5">Leaf</tissue>
    </source>
</reference>
<dbReference type="SUPFAM" id="SSF51445">
    <property type="entry name" value="(Trans)glycosidases"/>
    <property type="match status" value="1"/>
</dbReference>
<name>A0A8S9HAE4_BRACR</name>
<organism evidence="5 6">
    <name type="scientific">Brassica cretica</name>
    <name type="common">Mustard</name>
    <dbReference type="NCBI Taxonomy" id="69181"/>
    <lineage>
        <taxon>Eukaryota</taxon>
        <taxon>Viridiplantae</taxon>
        <taxon>Streptophyta</taxon>
        <taxon>Embryophyta</taxon>
        <taxon>Tracheophyta</taxon>
        <taxon>Spermatophyta</taxon>
        <taxon>Magnoliopsida</taxon>
        <taxon>eudicotyledons</taxon>
        <taxon>Gunneridae</taxon>
        <taxon>Pentapetalae</taxon>
        <taxon>rosids</taxon>
        <taxon>malvids</taxon>
        <taxon>Brassicales</taxon>
        <taxon>Brassicaceae</taxon>
        <taxon>Brassiceae</taxon>
        <taxon>Brassica</taxon>
    </lineage>
</organism>
<comment type="catalytic activity">
    <reaction evidence="4">
        <text>Hydrolysis of (1-&gt;4)-alpha-D-glucosidic linkages in polysaccharides so as to remove successive maltose units from the non-reducing ends of the chains.</text>
        <dbReference type="EC" id="3.2.1.2"/>
    </reaction>
</comment>